<protein>
    <submittedName>
        <fullName evidence="1">Uncharacterized protein</fullName>
    </submittedName>
</protein>
<name>A0A9W7E928_9STRA</name>
<organism evidence="1 2">
    <name type="scientific">Triparma laevis f. inornata</name>
    <dbReference type="NCBI Taxonomy" id="1714386"/>
    <lineage>
        <taxon>Eukaryota</taxon>
        <taxon>Sar</taxon>
        <taxon>Stramenopiles</taxon>
        <taxon>Ochrophyta</taxon>
        <taxon>Bolidophyceae</taxon>
        <taxon>Parmales</taxon>
        <taxon>Triparmaceae</taxon>
        <taxon>Triparma</taxon>
    </lineage>
</organism>
<evidence type="ECO:0000313" key="2">
    <source>
        <dbReference type="Proteomes" id="UP001162640"/>
    </source>
</evidence>
<dbReference type="AlphaFoldDB" id="A0A9W7E928"/>
<comment type="caution">
    <text evidence="1">The sequence shown here is derived from an EMBL/GenBank/DDBJ whole genome shotgun (WGS) entry which is preliminary data.</text>
</comment>
<proteinExistence type="predicted"/>
<dbReference type="EMBL" id="BLQM01000129">
    <property type="protein sequence ID" value="GMH67288.1"/>
    <property type="molecule type" value="Genomic_DNA"/>
</dbReference>
<reference evidence="2" key="1">
    <citation type="journal article" date="2023" name="Commun. Biol.">
        <title>Genome analysis of Parmales, the sister group of diatoms, reveals the evolutionary specialization of diatoms from phago-mixotrophs to photoautotrophs.</title>
        <authorList>
            <person name="Ban H."/>
            <person name="Sato S."/>
            <person name="Yoshikawa S."/>
            <person name="Yamada K."/>
            <person name="Nakamura Y."/>
            <person name="Ichinomiya M."/>
            <person name="Sato N."/>
            <person name="Blanc-Mathieu R."/>
            <person name="Endo H."/>
            <person name="Kuwata A."/>
            <person name="Ogata H."/>
        </authorList>
    </citation>
    <scope>NUCLEOTIDE SEQUENCE [LARGE SCALE GENOMIC DNA]</scope>
</reference>
<accession>A0A9W7E928</accession>
<evidence type="ECO:0000313" key="1">
    <source>
        <dbReference type="EMBL" id="GMH67288.1"/>
    </source>
</evidence>
<gene>
    <name evidence="1" type="ORF">TL16_g04642</name>
</gene>
<dbReference type="Proteomes" id="UP001162640">
    <property type="component" value="Unassembled WGS sequence"/>
</dbReference>
<sequence>MTFARIFDDNQWKDGNLCRDRFLNFRALQKANEVRGQLRGFCRRLAGGVKNLPSVGVGEEESDVAILKALTKGHVFNVAKLSSDGKYRTLRGNNSVIVSPMSLYSR</sequence>